<evidence type="ECO:0000256" key="3">
    <source>
        <dbReference type="ARBA" id="ARBA00023125"/>
    </source>
</evidence>
<dbReference type="Gene3D" id="1.10.357.10">
    <property type="entry name" value="Tetracycline Repressor, domain 2"/>
    <property type="match status" value="1"/>
</dbReference>
<dbReference type="EMBL" id="FNEV01000002">
    <property type="protein sequence ID" value="SDJ12288.1"/>
    <property type="molecule type" value="Genomic_DNA"/>
</dbReference>
<dbReference type="SUPFAM" id="SSF46689">
    <property type="entry name" value="Homeodomain-like"/>
    <property type="match status" value="1"/>
</dbReference>
<organism evidence="7 8">
    <name type="scientific">Salimicrobium halophilum</name>
    <dbReference type="NCBI Taxonomy" id="86666"/>
    <lineage>
        <taxon>Bacteria</taxon>
        <taxon>Bacillati</taxon>
        <taxon>Bacillota</taxon>
        <taxon>Bacilli</taxon>
        <taxon>Bacillales</taxon>
        <taxon>Bacillaceae</taxon>
        <taxon>Salimicrobium</taxon>
    </lineage>
</organism>
<sequence length="208" mass="24303">MQNLREDIIRTALELFDTQGFHRVSVNQIVKAAGTSKGGFYHHFQSKDELLFVIHDTFITYVLKEAEAATHTHHSPKDQIQAIIQSFVHVFDLYQSHITVFYQESNYVDASYEEEINRKRDQFKEKIFTVVKEGQEAHEFRRELPPEITGMAILGMVNWINKWYQRDGAYTIGEIADVFTDLVLHFLLPGHEGVSQAEQYIPFFYDKK</sequence>
<dbReference type="Pfam" id="PF00440">
    <property type="entry name" value="TetR_N"/>
    <property type="match status" value="1"/>
</dbReference>
<evidence type="ECO:0000256" key="4">
    <source>
        <dbReference type="ARBA" id="ARBA00023163"/>
    </source>
</evidence>
<evidence type="ECO:0000256" key="2">
    <source>
        <dbReference type="ARBA" id="ARBA00023015"/>
    </source>
</evidence>
<keyword evidence="2" id="KW-0805">Transcription regulation</keyword>
<dbReference type="RefSeq" id="WP_093192389.1">
    <property type="nucleotide sequence ID" value="NZ_FNEV01000002.1"/>
</dbReference>
<evidence type="ECO:0000256" key="5">
    <source>
        <dbReference type="PROSITE-ProRule" id="PRU00335"/>
    </source>
</evidence>
<reference evidence="8" key="1">
    <citation type="submission" date="2016-10" db="EMBL/GenBank/DDBJ databases">
        <authorList>
            <person name="Varghese N."/>
            <person name="Submissions S."/>
        </authorList>
    </citation>
    <scope>NUCLEOTIDE SEQUENCE [LARGE SCALE GENOMIC DNA]</scope>
    <source>
        <strain evidence="8">DSM 4771</strain>
    </source>
</reference>
<keyword evidence="3 5" id="KW-0238">DNA-binding</keyword>
<dbReference type="AlphaFoldDB" id="A0A1G8R5S3"/>
<feature type="domain" description="HTH tetR-type" evidence="6">
    <location>
        <begin position="2"/>
        <end position="62"/>
    </location>
</feature>
<keyword evidence="4" id="KW-0804">Transcription</keyword>
<keyword evidence="1" id="KW-0678">Repressor</keyword>
<dbReference type="FunFam" id="1.10.10.60:FF:000141">
    <property type="entry name" value="TetR family transcriptional regulator"/>
    <property type="match status" value="1"/>
</dbReference>
<evidence type="ECO:0000256" key="1">
    <source>
        <dbReference type="ARBA" id="ARBA00022491"/>
    </source>
</evidence>
<dbReference type="PANTHER" id="PTHR43479">
    <property type="entry name" value="ACREF/ENVCD OPERON REPRESSOR-RELATED"/>
    <property type="match status" value="1"/>
</dbReference>
<dbReference type="InterPro" id="IPR041490">
    <property type="entry name" value="KstR2_TetR_C"/>
</dbReference>
<dbReference type="OrthoDB" id="9814200at2"/>
<evidence type="ECO:0000313" key="8">
    <source>
        <dbReference type="Proteomes" id="UP000199225"/>
    </source>
</evidence>
<dbReference type="Proteomes" id="UP000199225">
    <property type="component" value="Unassembled WGS sequence"/>
</dbReference>
<name>A0A1G8R5S3_9BACI</name>
<dbReference type="InterPro" id="IPR050624">
    <property type="entry name" value="HTH-type_Tx_Regulator"/>
</dbReference>
<dbReference type="InterPro" id="IPR036271">
    <property type="entry name" value="Tet_transcr_reg_TetR-rel_C_sf"/>
</dbReference>
<protein>
    <submittedName>
        <fullName evidence="7">DNA-binding transcriptional regulator, AcrR family</fullName>
    </submittedName>
</protein>
<gene>
    <name evidence="7" type="ORF">SAMN04490247_0843</name>
</gene>
<dbReference type="GO" id="GO:0003677">
    <property type="term" value="F:DNA binding"/>
    <property type="evidence" value="ECO:0007669"/>
    <property type="project" value="UniProtKB-UniRule"/>
</dbReference>
<dbReference type="PANTHER" id="PTHR43479:SF11">
    <property type="entry name" value="ACREF_ENVCD OPERON REPRESSOR-RELATED"/>
    <property type="match status" value="1"/>
</dbReference>
<accession>A0A1G8R5S3</accession>
<evidence type="ECO:0000259" key="6">
    <source>
        <dbReference type="PROSITE" id="PS50977"/>
    </source>
</evidence>
<dbReference type="InterPro" id="IPR009057">
    <property type="entry name" value="Homeodomain-like_sf"/>
</dbReference>
<dbReference type="InterPro" id="IPR001647">
    <property type="entry name" value="HTH_TetR"/>
</dbReference>
<dbReference type="Gene3D" id="1.10.10.60">
    <property type="entry name" value="Homeodomain-like"/>
    <property type="match status" value="1"/>
</dbReference>
<dbReference type="PRINTS" id="PR00455">
    <property type="entry name" value="HTHTETR"/>
</dbReference>
<dbReference type="SUPFAM" id="SSF48498">
    <property type="entry name" value="Tetracyclin repressor-like, C-terminal domain"/>
    <property type="match status" value="1"/>
</dbReference>
<dbReference type="STRING" id="86666.SAMN04490247_0843"/>
<dbReference type="GO" id="GO:0045892">
    <property type="term" value="P:negative regulation of DNA-templated transcription"/>
    <property type="evidence" value="ECO:0007669"/>
    <property type="project" value="UniProtKB-ARBA"/>
</dbReference>
<feature type="DNA-binding region" description="H-T-H motif" evidence="5">
    <location>
        <begin position="25"/>
        <end position="44"/>
    </location>
</feature>
<proteinExistence type="predicted"/>
<dbReference type="Pfam" id="PF17932">
    <property type="entry name" value="TetR_C_24"/>
    <property type="match status" value="1"/>
</dbReference>
<dbReference type="PROSITE" id="PS50977">
    <property type="entry name" value="HTH_TETR_2"/>
    <property type="match status" value="1"/>
</dbReference>
<keyword evidence="8" id="KW-1185">Reference proteome</keyword>
<evidence type="ECO:0000313" key="7">
    <source>
        <dbReference type="EMBL" id="SDJ12288.1"/>
    </source>
</evidence>